<name>A0A5C2RYS4_9APHY</name>
<gene>
    <name evidence="2" type="ORF">L227DRAFT_578937</name>
</gene>
<keyword evidence="3" id="KW-1185">Reference proteome</keyword>
<evidence type="ECO:0000256" key="1">
    <source>
        <dbReference type="SAM" id="MobiDB-lite"/>
    </source>
</evidence>
<dbReference type="STRING" id="1328759.A0A5C2RYS4"/>
<dbReference type="AlphaFoldDB" id="A0A5C2RYS4"/>
<dbReference type="EMBL" id="ML122289">
    <property type="protein sequence ID" value="RPD56212.1"/>
    <property type="molecule type" value="Genomic_DNA"/>
</dbReference>
<dbReference type="OrthoDB" id="2757404at2759"/>
<accession>A0A5C2RYS4</accession>
<sequence>MKIDDDTPAVLHPDTGNIVKLIKARLCPSLTTRGVANLFKDVQDTAAPDLANTLAQTAPQSLPGSQHTSSAAHPSDIVSVPAKRPSMSAHAGSTTKKARSGAPVSTRDSGESEQPRLTSAADFWGGLKTAAGHDTYLLPLVVAAERLESALAKLGVSTECQVMVIDADTSAFLGATSTHAGVLSGTPEFMSAFLRTAVEENESYLQSPVDDLFSFWYTVLWATLFNPDVLKDVDDPTLVKQWRKHIAGTMAERESAVRRLTIEDFPSSAHSFLLNAMASLLVMWDESLVQLRKQFLQAFKGCTEPRQKLLVFYRFAYEGVAEYAELLYEARGTLQGASLAGG</sequence>
<protein>
    <recommendedName>
        <fullName evidence="4">Fungal-type protein kinase domain-containing protein</fullName>
    </recommendedName>
</protein>
<feature type="region of interest" description="Disordered" evidence="1">
    <location>
        <begin position="82"/>
        <end position="116"/>
    </location>
</feature>
<reference evidence="2" key="1">
    <citation type="journal article" date="2018" name="Genome Biol. Evol.">
        <title>Genomics and development of Lentinus tigrinus, a white-rot wood-decaying mushroom with dimorphic fruiting bodies.</title>
        <authorList>
            <person name="Wu B."/>
            <person name="Xu Z."/>
            <person name="Knudson A."/>
            <person name="Carlson A."/>
            <person name="Chen N."/>
            <person name="Kovaka S."/>
            <person name="LaButti K."/>
            <person name="Lipzen A."/>
            <person name="Pennachio C."/>
            <person name="Riley R."/>
            <person name="Schakwitz W."/>
            <person name="Umezawa K."/>
            <person name="Ohm R.A."/>
            <person name="Grigoriev I.V."/>
            <person name="Nagy L.G."/>
            <person name="Gibbons J."/>
            <person name="Hibbett D."/>
        </authorList>
    </citation>
    <scope>NUCLEOTIDE SEQUENCE [LARGE SCALE GENOMIC DNA]</scope>
    <source>
        <strain evidence="2">ALCF2SS1-6</strain>
    </source>
</reference>
<evidence type="ECO:0000313" key="2">
    <source>
        <dbReference type="EMBL" id="RPD56212.1"/>
    </source>
</evidence>
<dbReference type="Proteomes" id="UP000313359">
    <property type="component" value="Unassembled WGS sequence"/>
</dbReference>
<evidence type="ECO:0008006" key="4">
    <source>
        <dbReference type="Google" id="ProtNLM"/>
    </source>
</evidence>
<evidence type="ECO:0000313" key="3">
    <source>
        <dbReference type="Proteomes" id="UP000313359"/>
    </source>
</evidence>
<proteinExistence type="predicted"/>
<organism evidence="2 3">
    <name type="scientific">Lentinus tigrinus ALCF2SS1-6</name>
    <dbReference type="NCBI Taxonomy" id="1328759"/>
    <lineage>
        <taxon>Eukaryota</taxon>
        <taxon>Fungi</taxon>
        <taxon>Dikarya</taxon>
        <taxon>Basidiomycota</taxon>
        <taxon>Agaricomycotina</taxon>
        <taxon>Agaricomycetes</taxon>
        <taxon>Polyporales</taxon>
        <taxon>Polyporaceae</taxon>
        <taxon>Lentinus</taxon>
    </lineage>
</organism>